<name>A0A0R1RQD0_9LACO</name>
<dbReference type="PRINTS" id="PR00133">
    <property type="entry name" value="GLHYDRLASE3"/>
</dbReference>
<dbReference type="GO" id="GO:0005975">
    <property type="term" value="P:carbohydrate metabolic process"/>
    <property type="evidence" value="ECO:0007669"/>
    <property type="project" value="InterPro"/>
</dbReference>
<dbReference type="Gene3D" id="3.40.50.1700">
    <property type="entry name" value="Glycoside hydrolase family 3 C-terminal domain"/>
    <property type="match status" value="2"/>
</dbReference>
<dbReference type="InterPro" id="IPR026891">
    <property type="entry name" value="Fn3-like"/>
</dbReference>
<dbReference type="Pfam" id="PF01915">
    <property type="entry name" value="Glyco_hydro_3_C"/>
    <property type="match status" value="1"/>
</dbReference>
<dbReference type="PROSITE" id="PS00775">
    <property type="entry name" value="GLYCOSYL_HYDROL_F3"/>
    <property type="match status" value="1"/>
</dbReference>
<dbReference type="InterPro" id="IPR013783">
    <property type="entry name" value="Ig-like_fold"/>
</dbReference>
<dbReference type="OrthoDB" id="9805821at2"/>
<dbReference type="InterPro" id="IPR019800">
    <property type="entry name" value="Glyco_hydro_3_AS"/>
</dbReference>
<evidence type="ECO:0000256" key="3">
    <source>
        <dbReference type="ARBA" id="ARBA00023277"/>
    </source>
</evidence>
<proteinExistence type="inferred from homology"/>
<dbReference type="AlphaFoldDB" id="A0A0R1RQD0"/>
<dbReference type="Proteomes" id="UP000051999">
    <property type="component" value="Unassembled WGS sequence"/>
</dbReference>
<reference evidence="6 7" key="1">
    <citation type="journal article" date="2015" name="Genome Announc.">
        <title>Expanding the biotechnology potential of lactobacilli through comparative genomics of 213 strains and associated genera.</title>
        <authorList>
            <person name="Sun Z."/>
            <person name="Harris H.M."/>
            <person name="McCann A."/>
            <person name="Guo C."/>
            <person name="Argimon S."/>
            <person name="Zhang W."/>
            <person name="Yang X."/>
            <person name="Jeffery I.B."/>
            <person name="Cooney J.C."/>
            <person name="Kagawa T.F."/>
            <person name="Liu W."/>
            <person name="Song Y."/>
            <person name="Salvetti E."/>
            <person name="Wrobel A."/>
            <person name="Rasinkangas P."/>
            <person name="Parkhill J."/>
            <person name="Rea M.C."/>
            <person name="O'Sullivan O."/>
            <person name="Ritari J."/>
            <person name="Douillard F.P."/>
            <person name="Paul Ross R."/>
            <person name="Yang R."/>
            <person name="Briner A.E."/>
            <person name="Felis G.E."/>
            <person name="de Vos W.M."/>
            <person name="Barrangou R."/>
            <person name="Klaenhammer T.R."/>
            <person name="Caufield P.W."/>
            <person name="Cui Y."/>
            <person name="Zhang H."/>
            <person name="O'Toole P.W."/>
        </authorList>
    </citation>
    <scope>NUCLEOTIDE SEQUENCE [LARGE SCALE GENOMIC DNA]</scope>
    <source>
        <strain evidence="6 7">DSM 15814</strain>
    </source>
</reference>
<dbReference type="STRING" id="1114972.FD35_GL000246"/>
<dbReference type="EMBL" id="AZFF01000001">
    <property type="protein sequence ID" value="KRL57236.1"/>
    <property type="molecule type" value="Genomic_DNA"/>
</dbReference>
<evidence type="ECO:0000256" key="1">
    <source>
        <dbReference type="ARBA" id="ARBA00005336"/>
    </source>
</evidence>
<dbReference type="PATRIC" id="fig|1114972.6.peg.245"/>
<comment type="caution">
    <text evidence="6">The sequence shown here is derived from an EMBL/GenBank/DDBJ whole genome shotgun (WGS) entry which is preliminary data.</text>
</comment>
<evidence type="ECO:0000313" key="6">
    <source>
        <dbReference type="EMBL" id="KRL57236.1"/>
    </source>
</evidence>
<dbReference type="Pfam" id="PF14310">
    <property type="entry name" value="Fn3-like"/>
    <property type="match status" value="1"/>
</dbReference>
<sequence length="748" mass="81600">MDKKVLAVLDQLTLEQKAALVSGKNMWFTAAVDAANISAIMMTDGPAGLRKQIPKEGETLSVNASVKAISYPSAALVASTFDRSLARDLGQHLGEEAQAENISLLLGPGVNIKRSPLGGRNFEYYSEDPLVAGEIGTAYINGLHDKGIGATVKHFAANNRENHRFTNSSDMDERTLREIYLAPFERIIKQAHPEAVMASYNKINGVLNVQNERLLTDILRQEWGFTGVVMSDWMAVADHVASLQAGLDLEMPGKGDASTSEIVDAVKAGTITDEQLDLSAGRVLAMVVSLLDKKSAQVPYDRGEHHEFARKLADGGIVLLQNKDHVLPLKSGKSVAFIGAMAEQPRYQGSGSSHVTPDHVVSALEAAKQADLDVQFASGYELSKTAIDEEREKQAIELAQHADQVVVFVGYRDDDESEGFDKTNLSLPENQTHLIQSLAQHVAHVSVVLANGSVVEMPWRDQVDAIVETYLAGEAVGEATIDILTGHVNPSGKLAETFPVKLADTPSYGTFDQSNEHEHYHEGIFVGYRYYDLHHQAVAFPFGFGLSYTTFEFSDLVIGDWQEDNLQVTATVKNTGSVDGSTVPQLYISNLVSPVEKPVRELRQFDKVAVAAGKSKMVTFTLHARDFSWFDADNMTWQADNGLYEIAVGSSSRDLPLTKQLTIKHFASQPLVVNMDTYLNVLLANETTKSVLMQMFGEQLAQFTNQDDASAADQQMLFNTPLRALVAGGFPVAAVQAFIDQSNAALKK</sequence>
<evidence type="ECO:0000256" key="4">
    <source>
        <dbReference type="RuleBase" id="RU361161"/>
    </source>
</evidence>
<dbReference type="eggNOG" id="COG1472">
    <property type="taxonomic scope" value="Bacteria"/>
</dbReference>
<dbReference type="PANTHER" id="PTHR42715:SF10">
    <property type="entry name" value="BETA-GLUCOSIDASE"/>
    <property type="match status" value="1"/>
</dbReference>
<dbReference type="SUPFAM" id="SSF51445">
    <property type="entry name" value="(Trans)glycosidases"/>
    <property type="match status" value="1"/>
</dbReference>
<dbReference type="PANTHER" id="PTHR42715">
    <property type="entry name" value="BETA-GLUCOSIDASE"/>
    <property type="match status" value="1"/>
</dbReference>
<protein>
    <submittedName>
        <fullName evidence="6">Beta-glucosidase-related glycosidase</fullName>
    </submittedName>
</protein>
<dbReference type="FunFam" id="2.60.40.10:FF:000495">
    <property type="entry name" value="Periplasmic beta-glucosidase"/>
    <property type="match status" value="1"/>
</dbReference>
<dbReference type="Gene3D" id="3.20.20.300">
    <property type="entry name" value="Glycoside hydrolase, family 3, N-terminal domain"/>
    <property type="match status" value="2"/>
</dbReference>
<keyword evidence="4 6" id="KW-0326">Glycosidase</keyword>
<evidence type="ECO:0000313" key="7">
    <source>
        <dbReference type="Proteomes" id="UP000051999"/>
    </source>
</evidence>
<dbReference type="SUPFAM" id="SSF52279">
    <property type="entry name" value="Beta-D-glucan exohydrolase, C-terminal domain"/>
    <property type="match status" value="1"/>
</dbReference>
<accession>A0A0R1RQD0</accession>
<dbReference type="InterPro" id="IPR036881">
    <property type="entry name" value="Glyco_hydro_3_C_sf"/>
</dbReference>
<dbReference type="GO" id="GO:0008422">
    <property type="term" value="F:beta-glucosidase activity"/>
    <property type="evidence" value="ECO:0007669"/>
    <property type="project" value="UniProtKB-ARBA"/>
</dbReference>
<gene>
    <name evidence="6" type="ORF">FD35_GL000246</name>
</gene>
<dbReference type="RefSeq" id="WP_017261864.1">
    <property type="nucleotide sequence ID" value="NZ_AUAW01000001.1"/>
</dbReference>
<dbReference type="InterPro" id="IPR001764">
    <property type="entry name" value="Glyco_hydro_3_N"/>
</dbReference>
<keyword evidence="7" id="KW-1185">Reference proteome</keyword>
<dbReference type="InterPro" id="IPR002772">
    <property type="entry name" value="Glyco_hydro_3_C"/>
</dbReference>
<dbReference type="SMART" id="SM01217">
    <property type="entry name" value="Fn3_like"/>
    <property type="match status" value="1"/>
</dbReference>
<organism evidence="6 7">
    <name type="scientific">Furfurilactobacillus rossiae DSM 15814</name>
    <dbReference type="NCBI Taxonomy" id="1114972"/>
    <lineage>
        <taxon>Bacteria</taxon>
        <taxon>Bacillati</taxon>
        <taxon>Bacillota</taxon>
        <taxon>Bacilli</taxon>
        <taxon>Lactobacillales</taxon>
        <taxon>Lactobacillaceae</taxon>
        <taxon>Furfurilactobacillus</taxon>
    </lineage>
</organism>
<comment type="similarity">
    <text evidence="1 4">Belongs to the glycosyl hydrolase 3 family.</text>
</comment>
<evidence type="ECO:0000256" key="2">
    <source>
        <dbReference type="ARBA" id="ARBA00022801"/>
    </source>
</evidence>
<dbReference type="Gene3D" id="2.60.40.10">
    <property type="entry name" value="Immunoglobulins"/>
    <property type="match status" value="1"/>
</dbReference>
<evidence type="ECO:0000259" key="5">
    <source>
        <dbReference type="SMART" id="SM01217"/>
    </source>
</evidence>
<dbReference type="InterPro" id="IPR036962">
    <property type="entry name" value="Glyco_hydro_3_N_sf"/>
</dbReference>
<dbReference type="Pfam" id="PF00933">
    <property type="entry name" value="Glyco_hydro_3"/>
    <property type="match status" value="1"/>
</dbReference>
<feature type="domain" description="Fibronectin type III-like" evidence="5">
    <location>
        <begin position="582"/>
        <end position="652"/>
    </location>
</feature>
<dbReference type="InterPro" id="IPR050288">
    <property type="entry name" value="Cellulose_deg_GH3"/>
</dbReference>
<keyword evidence="3" id="KW-0119">Carbohydrate metabolism</keyword>
<keyword evidence="2 4" id="KW-0378">Hydrolase</keyword>
<dbReference type="InterPro" id="IPR017853">
    <property type="entry name" value="GH"/>
</dbReference>